<accession>A0A8J4BGZ8</accession>
<name>A0A8J4BGZ8_9CHLO</name>
<dbReference type="Proteomes" id="UP000747399">
    <property type="component" value="Unassembled WGS sequence"/>
</dbReference>
<evidence type="ECO:0000313" key="2">
    <source>
        <dbReference type="Proteomes" id="UP000747399"/>
    </source>
</evidence>
<organism evidence="1 2">
    <name type="scientific">Volvox africanus</name>
    <dbReference type="NCBI Taxonomy" id="51714"/>
    <lineage>
        <taxon>Eukaryota</taxon>
        <taxon>Viridiplantae</taxon>
        <taxon>Chlorophyta</taxon>
        <taxon>core chlorophytes</taxon>
        <taxon>Chlorophyceae</taxon>
        <taxon>CS clade</taxon>
        <taxon>Chlamydomonadales</taxon>
        <taxon>Volvocaceae</taxon>
        <taxon>Volvox</taxon>
    </lineage>
</organism>
<reference evidence="1" key="1">
    <citation type="journal article" date="2021" name="Proc. Natl. Acad. Sci. U.S.A.">
        <title>Three genomes in the algal genus Volvox reveal the fate of a haploid sex-determining region after a transition to homothallism.</title>
        <authorList>
            <person name="Yamamoto K."/>
            <person name="Hamaji T."/>
            <person name="Kawai-Toyooka H."/>
            <person name="Matsuzaki R."/>
            <person name="Takahashi F."/>
            <person name="Nishimura Y."/>
            <person name="Kawachi M."/>
            <person name="Noguchi H."/>
            <person name="Minakuchi Y."/>
            <person name="Umen J.G."/>
            <person name="Toyoda A."/>
            <person name="Nozaki H."/>
        </authorList>
    </citation>
    <scope>NUCLEOTIDE SEQUENCE</scope>
    <source>
        <strain evidence="1">NIES-3780</strain>
    </source>
</reference>
<dbReference type="EMBL" id="BNCO01000043">
    <property type="protein sequence ID" value="GIL61020.1"/>
    <property type="molecule type" value="Genomic_DNA"/>
</dbReference>
<comment type="caution">
    <text evidence="1">The sequence shown here is derived from an EMBL/GenBank/DDBJ whole genome shotgun (WGS) entry which is preliminary data.</text>
</comment>
<proteinExistence type="predicted"/>
<sequence length="121" mass="12154">MPVYGAGPLSRFPPAGTTICHGAVVGLRRVGAGLTATAGPGGGGSGTVPNLFVGQRLCGKVDWPMAIGAGPAAVALGTQRCQNGTGVSEHDANLEAGGVGGLIRLRRGSRGHRQNMFHMKP</sequence>
<gene>
    <name evidence="1" type="ORF">Vafri_15393</name>
</gene>
<dbReference type="AlphaFoldDB" id="A0A8J4BGZ8"/>
<evidence type="ECO:0000313" key="1">
    <source>
        <dbReference type="EMBL" id="GIL61020.1"/>
    </source>
</evidence>
<protein>
    <submittedName>
        <fullName evidence="1">Uncharacterized protein</fullName>
    </submittedName>
</protein>
<keyword evidence="2" id="KW-1185">Reference proteome</keyword>